<gene>
    <name evidence="1" type="ORF">MEUPH1_LOCUS26064</name>
</gene>
<reference evidence="1 2" key="1">
    <citation type="submission" date="2023-01" db="EMBL/GenBank/DDBJ databases">
        <authorList>
            <person name="Whitehead M."/>
        </authorList>
    </citation>
    <scope>NUCLEOTIDE SEQUENCE [LARGE SCALE GENOMIC DNA]</scope>
</reference>
<dbReference type="PANTHER" id="PTHR31025:SF9">
    <property type="entry name" value="SI:DKEY-286J15.1"/>
    <property type="match status" value="1"/>
</dbReference>
<protein>
    <submittedName>
        <fullName evidence="1">Uncharacterized protein</fullName>
    </submittedName>
</protein>
<dbReference type="EMBL" id="CARXXK010001020">
    <property type="protein sequence ID" value="CAI6372150.1"/>
    <property type="molecule type" value="Genomic_DNA"/>
</dbReference>
<dbReference type="Proteomes" id="UP001160148">
    <property type="component" value="Unassembled WGS sequence"/>
</dbReference>
<comment type="caution">
    <text evidence="1">The sequence shown here is derived from an EMBL/GenBank/DDBJ whole genome shotgun (WGS) entry which is preliminary data.</text>
</comment>
<accession>A0AAV0XUD2</accession>
<proteinExistence type="predicted"/>
<evidence type="ECO:0000313" key="2">
    <source>
        <dbReference type="Proteomes" id="UP001160148"/>
    </source>
</evidence>
<organism evidence="1 2">
    <name type="scientific">Macrosiphum euphorbiae</name>
    <name type="common">potato aphid</name>
    <dbReference type="NCBI Taxonomy" id="13131"/>
    <lineage>
        <taxon>Eukaryota</taxon>
        <taxon>Metazoa</taxon>
        <taxon>Ecdysozoa</taxon>
        <taxon>Arthropoda</taxon>
        <taxon>Hexapoda</taxon>
        <taxon>Insecta</taxon>
        <taxon>Pterygota</taxon>
        <taxon>Neoptera</taxon>
        <taxon>Paraneoptera</taxon>
        <taxon>Hemiptera</taxon>
        <taxon>Sternorrhyncha</taxon>
        <taxon>Aphidomorpha</taxon>
        <taxon>Aphidoidea</taxon>
        <taxon>Aphididae</taxon>
        <taxon>Macrosiphini</taxon>
        <taxon>Macrosiphum</taxon>
    </lineage>
</organism>
<dbReference type="PANTHER" id="PTHR31025">
    <property type="entry name" value="SI:CH211-196P9.1-RELATED"/>
    <property type="match status" value="1"/>
</dbReference>
<keyword evidence="2" id="KW-1185">Reference proteome</keyword>
<evidence type="ECO:0000313" key="1">
    <source>
        <dbReference type="EMBL" id="CAI6372150.1"/>
    </source>
</evidence>
<dbReference type="AlphaFoldDB" id="A0AAV0XUD2"/>
<sequence>MDFFQEKFLYPDSFTPQTTAVTQQSVGGHFEGTEVQDISNNHYTILSTPTTSTSTSKERPSPLGHKKYGYYKPMEWTIETILDLIHTTNDGRYILADAERNDGSLSDDSQNLLTQLLINHLFQDNSKGTDLFFRKISNLIVEVFPKEQKSIYFIPAKTEGAHQAHAKGKLIERWKNVARRLRSVGVLTKVAKNCNILAPEQTISFSEDILAAKQWLANDGLTANFEVVLSKWQYTSELRKNEILNPNSQCLSDIFESWPVLQGPRGFELIIKDFELCYLNTSSHEPFKDWNCFLNSWDIFTAKLLKLRRSSIKDKYARNLLSVLDLAELNGNVKTTNALKLLLLPYLIPTKTLICNITPNGKNKSWKPSLLESASAFSYFCTNLIGLQEDIEKRRLKYSQQGATIQPYITIVGKDYNSIDTCYIRVNQKLWSFDCPVKALEVCFKSYFVFNCSYPKECYDPWIVIQQELFKLVTVYDRSTATTTSVISKLQS</sequence>
<name>A0AAV0XUD2_9HEMI</name>